<evidence type="ECO:0000313" key="2">
    <source>
        <dbReference type="Proteomes" id="UP001338137"/>
    </source>
</evidence>
<proteinExistence type="predicted"/>
<dbReference type="Proteomes" id="UP001338137">
    <property type="component" value="Unassembled WGS sequence"/>
</dbReference>
<sequence>MSLFIHNYWLAVYIRSLLWRKIGVDDYGLTLVCGESRMVCGLFV</sequence>
<dbReference type="RefSeq" id="WP_326072956.1">
    <property type="nucleotide sequence ID" value="NZ_JARLKY010000038.1"/>
</dbReference>
<dbReference type="EMBL" id="JARLKY010000038">
    <property type="protein sequence ID" value="MEC0228763.1"/>
    <property type="molecule type" value="Genomic_DNA"/>
</dbReference>
<protein>
    <submittedName>
        <fullName evidence="1">Uncharacterized protein</fullName>
    </submittedName>
</protein>
<gene>
    <name evidence="1" type="ORF">P4I72_16670</name>
</gene>
<comment type="caution">
    <text evidence="1">The sequence shown here is derived from an EMBL/GenBank/DDBJ whole genome shotgun (WGS) entry which is preliminary data.</text>
</comment>
<accession>A0ABU6G7G3</accession>
<reference evidence="1 2" key="1">
    <citation type="submission" date="2023-03" db="EMBL/GenBank/DDBJ databases">
        <title>Bacillus Genome Sequencing.</title>
        <authorList>
            <person name="Dunlap C."/>
        </authorList>
    </citation>
    <scope>NUCLEOTIDE SEQUENCE [LARGE SCALE GENOMIC DNA]</scope>
    <source>
        <strain evidence="1 2">BD-533</strain>
    </source>
</reference>
<evidence type="ECO:0000313" key="1">
    <source>
        <dbReference type="EMBL" id="MEC0228763.1"/>
    </source>
</evidence>
<organism evidence="1 2">
    <name type="scientific">Paenibacillus alba</name>
    <dbReference type="NCBI Taxonomy" id="1197127"/>
    <lineage>
        <taxon>Bacteria</taxon>
        <taxon>Bacillati</taxon>
        <taxon>Bacillota</taxon>
        <taxon>Bacilli</taxon>
        <taxon>Bacillales</taxon>
        <taxon>Paenibacillaceae</taxon>
        <taxon>Paenibacillus</taxon>
    </lineage>
</organism>
<name>A0ABU6G7G3_9BACL</name>
<keyword evidence="2" id="KW-1185">Reference proteome</keyword>